<dbReference type="InterPro" id="IPR026937">
    <property type="entry name" value="SBNO_Helicase_C_dom"/>
</dbReference>
<evidence type="ECO:0000256" key="3">
    <source>
        <dbReference type="ARBA" id="ARBA00023054"/>
    </source>
</evidence>
<evidence type="ECO:0000313" key="10">
    <source>
        <dbReference type="Proteomes" id="UP000092461"/>
    </source>
</evidence>
<feature type="compositionally biased region" description="Basic residues" evidence="5">
    <location>
        <begin position="960"/>
        <end position="977"/>
    </location>
</feature>
<feature type="region of interest" description="Disordered" evidence="5">
    <location>
        <begin position="882"/>
        <end position="983"/>
    </location>
</feature>
<evidence type="ECO:0000259" key="8">
    <source>
        <dbReference type="Pfam" id="PF25373"/>
    </source>
</evidence>
<keyword evidence="10" id="KW-1185">Reference proteome</keyword>
<dbReference type="SUPFAM" id="SSF52540">
    <property type="entry name" value="P-loop containing nucleoside triphosphate hydrolases"/>
    <property type="match status" value="2"/>
</dbReference>
<dbReference type="InterPro" id="IPR039187">
    <property type="entry name" value="SNO_AAA"/>
</dbReference>
<dbReference type="EnsemblMetazoa" id="LLOJ002149-RA">
    <property type="protein sequence ID" value="LLOJ002149-PA"/>
    <property type="gene ID" value="LLOJ002149"/>
</dbReference>
<comment type="subcellular location">
    <subcellularLocation>
        <location evidence="1">Nucleus</location>
    </subcellularLocation>
</comment>
<dbReference type="Proteomes" id="UP000092461">
    <property type="component" value="Unassembled WGS sequence"/>
</dbReference>
<feature type="domain" description="Strawberry notch helicase C" evidence="6">
    <location>
        <begin position="1041"/>
        <end position="1318"/>
    </location>
</feature>
<dbReference type="Gene3D" id="3.40.50.300">
    <property type="entry name" value="P-loop containing nucleotide triphosphate hydrolases"/>
    <property type="match status" value="2"/>
</dbReference>
<keyword evidence="4" id="KW-0539">Nucleus</keyword>
<dbReference type="Pfam" id="PF13871">
    <property type="entry name" value="Helicase_C_4"/>
    <property type="match status" value="1"/>
</dbReference>
<name>A0A1B0CCT1_LUTLO</name>
<comment type="similarity">
    <text evidence="2">Belongs to the SBNO family.</text>
</comment>
<organism evidence="9 10">
    <name type="scientific">Lutzomyia longipalpis</name>
    <name type="common">Sand fly</name>
    <dbReference type="NCBI Taxonomy" id="7200"/>
    <lineage>
        <taxon>Eukaryota</taxon>
        <taxon>Metazoa</taxon>
        <taxon>Ecdysozoa</taxon>
        <taxon>Arthropoda</taxon>
        <taxon>Hexapoda</taxon>
        <taxon>Insecta</taxon>
        <taxon>Pterygota</taxon>
        <taxon>Neoptera</taxon>
        <taxon>Endopterygota</taxon>
        <taxon>Diptera</taxon>
        <taxon>Nematocera</taxon>
        <taxon>Psychodoidea</taxon>
        <taxon>Psychodidae</taxon>
        <taxon>Lutzomyia</taxon>
        <taxon>Lutzomyia</taxon>
    </lineage>
</organism>
<feature type="compositionally biased region" description="Acidic residues" evidence="5">
    <location>
        <begin position="10"/>
        <end position="31"/>
    </location>
</feature>
<dbReference type="FunFam" id="3.40.50.300:FF:000282">
    <property type="entry name" value="Strawberry notch homolog 1 (Drosophila)"/>
    <property type="match status" value="1"/>
</dbReference>
<feature type="domain" description="Strawberry notch AAA" evidence="7">
    <location>
        <begin position="682"/>
        <end position="751"/>
    </location>
</feature>
<feature type="region of interest" description="Disordered" evidence="5">
    <location>
        <begin position="1"/>
        <end position="40"/>
    </location>
</feature>
<dbReference type="InterPro" id="IPR027417">
    <property type="entry name" value="P-loop_NTPase"/>
</dbReference>
<evidence type="ECO:0000313" key="9">
    <source>
        <dbReference type="EnsemblMetazoa" id="LLOJ002149-PA"/>
    </source>
</evidence>
<dbReference type="PANTHER" id="PTHR12706">
    <property type="entry name" value="STRAWBERRY NOTCH-RELATED"/>
    <property type="match status" value="1"/>
</dbReference>
<keyword evidence="3" id="KW-0175">Coiled coil</keyword>
<dbReference type="GO" id="GO:0006355">
    <property type="term" value="P:regulation of DNA-templated transcription"/>
    <property type="evidence" value="ECO:0007669"/>
    <property type="project" value="InterPro"/>
</dbReference>
<dbReference type="GO" id="GO:0005634">
    <property type="term" value="C:nucleus"/>
    <property type="evidence" value="ECO:0007669"/>
    <property type="project" value="UniProtKB-SubCell"/>
</dbReference>
<dbReference type="Pfam" id="PF25373">
    <property type="entry name" value="SBNO"/>
    <property type="match status" value="1"/>
</dbReference>
<dbReference type="EMBL" id="AJWK01007073">
    <property type="status" value="NOT_ANNOTATED_CDS"/>
    <property type="molecule type" value="Genomic_DNA"/>
</dbReference>
<feature type="domain" description="SBNO alpha/beta" evidence="8">
    <location>
        <begin position="1356"/>
        <end position="1481"/>
    </location>
</feature>
<sequence>MASKTKGFTFDDDEDIDESSGSDFDDDEDPDKIEVPGGGKDLETAVIYAKNIQKGHTENATVTSQSSNAAAGAATTRIKAESKIGGGSKGSAAAHGYDIIKPNASGMPYTMGSSGGMMGGMGGMGGGMSSYYPGSSMAASILAQSKSQNTNKMEMAGFGFGGMGGGSSGTKNASGQNPMSNLNQFMLQNLSNLIAANPSFLTGGIPNQLLSQMWFAEQAKQMPPQVQEEEEAEDEEMGVAETYADYMPAKLKLGKKHPDPVVETASLSSVEPADVTYKLSIPDDVIESGLLSALQLESITYASQAHAHILPDGSRAGFLIGDGAGVGKGRTIAGIIFENYLKGRKRSLWISVSNDLKYDAIRDLRDIGAHKIDVYALNKFKYAKISSSVNNNVKKGVIFSTYSALIGESQSTGGKYKSRLKQLLHWCGEDFDGVIVFDECHKAKNLCPVGSSKPTKTGLTALELQNKLPKARVVYASATGASEPRNMAYMVRLGMWGAGTTFSNFNDFISAVEKRGVGAMEVVAMDMKLRGMYIARQLSFHGVTFKIEEVPLSKEFQKVYDQSVELWVEAMQKFTEAAELIDAESRMKKTMWGQFWSAHQRFFKYLCIASKVNHAVVVAREAIKYGKCVVIGLQSTGEARTLEQLERDDGELSDFVSTAKGVFQSLVEKHFPAPDRIKLGKKHPDPVVETASLSSVEPADVTYKLSIPDDVIESGLLSALQLESITYASQAHAHILPDGTRAGFLIGDGAGWVEAMQKFTEAAELIDAESRMKKTMWGQFWSAHQRFFKYLCIASKVNHAVVVAREAIKYGKCVVIGLQSTGEARTLEQLERDDGELSDFVSTAKGVFQSLVEKHFPAPDRSRIQRLLGIEAPPKKTTLQMIMDDEPQASSTTASSGVSKRKSSRQAAQKNKRFRKNSSDASDDSDREAQSDDSFKTSGSESEESVPASDDYQKPWVGRQQKKVKKKAAKGSPKKKPTTTQDKIQELLTKKQTTVQTPTVHTNGMKIHGGPPPKDAIERACTMKDELLEKIEKLGDKLPPNTLDQLIDELGGPENVAEMTGRKGRVVQTEDGQIQYESRSEQDVPLETLNLTEKQRFMNGEKDVAIISEAASSGISLQSDRRVRNQRRRVHITLELPWSADRAIQQFGRTHRSNQVNAPEYIFLISDLAGERRFASTVAKRLESLGALTHGDRRATETRDLSQFNIDNKYGRSALEAVMKTIMGYEQPVVPPPADYKGDFFKDIAGALVGVGLIVNSEAMPGILSLDKDYNNISKFLNRILGMPVELQNRLFKYFTDTLTAIITQAKKLGRFDLGILDLGAAGENVTRIKLTRFIRKHATGVAPTELHTVHVERGMIWQEAIDKWADLASEKEGFYLSQQVRNGKQTAILVCFVEDGVKKKKEEKKKKDIQCQIYRPNTGLQFRQETLAEIEKKYKKASSEDAEQHWVQQYDASVNTCSHAYWRGNCRNVSMGQDCEVGLRRRTYTVLAGSVLAVWSRVENVLAARTGANNKMQVIRMKTKEGQKIVGTLIPKNCVDMLVEDLKRDAEKVEEQSFQN</sequence>
<dbReference type="Pfam" id="PF13872">
    <property type="entry name" value="AAA_34"/>
    <property type="match status" value="2"/>
</dbReference>
<protein>
    <submittedName>
        <fullName evidence="9">Uncharacterized protein</fullName>
    </submittedName>
</protein>
<reference evidence="9" key="1">
    <citation type="submission" date="2020-05" db="UniProtKB">
        <authorList>
            <consortium name="EnsemblMetazoa"/>
        </authorList>
    </citation>
    <scope>IDENTIFICATION</scope>
    <source>
        <strain evidence="9">Jacobina</strain>
    </source>
</reference>
<evidence type="ECO:0000256" key="1">
    <source>
        <dbReference type="ARBA" id="ARBA00004123"/>
    </source>
</evidence>
<evidence type="ECO:0000259" key="6">
    <source>
        <dbReference type="Pfam" id="PF13871"/>
    </source>
</evidence>
<dbReference type="GO" id="GO:0009967">
    <property type="term" value="P:positive regulation of signal transduction"/>
    <property type="evidence" value="ECO:0007669"/>
    <property type="project" value="UniProtKB-ARBA"/>
</dbReference>
<evidence type="ECO:0000256" key="4">
    <source>
        <dbReference type="ARBA" id="ARBA00023242"/>
    </source>
</evidence>
<dbReference type="EMBL" id="AJWK01007070">
    <property type="status" value="NOT_ANNOTATED_CDS"/>
    <property type="molecule type" value="Genomic_DNA"/>
</dbReference>
<dbReference type="EMBL" id="AJWK01007071">
    <property type="status" value="NOT_ANNOTATED_CDS"/>
    <property type="molecule type" value="Genomic_DNA"/>
</dbReference>
<feature type="compositionally biased region" description="Polar residues" evidence="5">
    <location>
        <begin position="888"/>
        <end position="898"/>
    </location>
</feature>
<dbReference type="EMBL" id="AJWK01007072">
    <property type="status" value="NOT_ANNOTATED_CDS"/>
    <property type="molecule type" value="Genomic_DNA"/>
</dbReference>
<feature type="compositionally biased region" description="Basic residues" evidence="5">
    <location>
        <begin position="899"/>
        <end position="916"/>
    </location>
</feature>
<evidence type="ECO:0000256" key="5">
    <source>
        <dbReference type="SAM" id="MobiDB-lite"/>
    </source>
</evidence>
<feature type="domain" description="Strawberry notch AAA" evidence="7">
    <location>
        <begin position="256"/>
        <end position="562"/>
    </location>
</feature>
<dbReference type="PANTHER" id="PTHR12706:SF30">
    <property type="entry name" value="PROTEIN STRAWBERRY NOTCH-RELATED"/>
    <property type="match status" value="1"/>
</dbReference>
<evidence type="ECO:0000256" key="2">
    <source>
        <dbReference type="ARBA" id="ARBA00006992"/>
    </source>
</evidence>
<dbReference type="GO" id="GO:0042393">
    <property type="term" value="F:histone binding"/>
    <property type="evidence" value="ECO:0007669"/>
    <property type="project" value="TreeGrafter"/>
</dbReference>
<proteinExistence type="inferred from homology"/>
<dbReference type="InterPro" id="IPR057332">
    <property type="entry name" value="SBNO_a/b_dom"/>
</dbReference>
<dbReference type="VEuPathDB" id="VectorBase:LLONM1_007190"/>
<dbReference type="GO" id="GO:0031490">
    <property type="term" value="F:chromatin DNA binding"/>
    <property type="evidence" value="ECO:0007669"/>
    <property type="project" value="TreeGrafter"/>
</dbReference>
<dbReference type="EMBL" id="AJWK01007074">
    <property type="status" value="NOT_ANNOTATED_CDS"/>
    <property type="molecule type" value="Genomic_DNA"/>
</dbReference>
<dbReference type="InterPro" id="IPR026741">
    <property type="entry name" value="SNO"/>
</dbReference>
<evidence type="ECO:0000259" key="7">
    <source>
        <dbReference type="Pfam" id="PF13872"/>
    </source>
</evidence>
<dbReference type="VEuPathDB" id="VectorBase:LLOJ002149"/>
<accession>A0A1B0CCT1</accession>